<name>A0A1M5E6F2_9THEO</name>
<dbReference type="SFLD" id="SFLDS00029">
    <property type="entry name" value="Radical_SAM"/>
    <property type="match status" value="1"/>
</dbReference>
<dbReference type="STRING" id="1121256.SAMN02746089_02486"/>
<evidence type="ECO:0000313" key="1">
    <source>
        <dbReference type="EMBL" id="SHF74740.1"/>
    </source>
</evidence>
<proteinExistence type="predicted"/>
<dbReference type="InterPro" id="IPR007197">
    <property type="entry name" value="rSAM"/>
</dbReference>
<dbReference type="GO" id="GO:0003824">
    <property type="term" value="F:catalytic activity"/>
    <property type="evidence" value="ECO:0007669"/>
    <property type="project" value="InterPro"/>
</dbReference>
<dbReference type="SUPFAM" id="SSF102114">
    <property type="entry name" value="Radical SAM enzymes"/>
    <property type="match status" value="1"/>
</dbReference>
<evidence type="ECO:0000313" key="2">
    <source>
        <dbReference type="Proteomes" id="UP000184088"/>
    </source>
</evidence>
<dbReference type="GO" id="GO:0051536">
    <property type="term" value="F:iron-sulfur cluster binding"/>
    <property type="evidence" value="ECO:0007669"/>
    <property type="project" value="InterPro"/>
</dbReference>
<keyword evidence="2" id="KW-1185">Reference proteome</keyword>
<dbReference type="AlphaFoldDB" id="A0A1M5E6F2"/>
<gene>
    <name evidence="1" type="ORF">SAMN02746089_02486</name>
</gene>
<dbReference type="InterPro" id="IPR058240">
    <property type="entry name" value="rSAM_sf"/>
</dbReference>
<protein>
    <submittedName>
        <fullName evidence="1">Uncharacterized protein</fullName>
    </submittedName>
</protein>
<dbReference type="Proteomes" id="UP000184088">
    <property type="component" value="Unassembled WGS sequence"/>
</dbReference>
<accession>A0A1M5E6F2</accession>
<sequence length="56" mass="6413">MRALYLKSTASDCMIIPIFVPHRGCPHNCVFCDQKKISGQREAVDPEYVKKKLMNT</sequence>
<reference evidence="1 2" key="1">
    <citation type="submission" date="2016-11" db="EMBL/GenBank/DDBJ databases">
        <authorList>
            <person name="Jaros S."/>
            <person name="Januszkiewicz K."/>
            <person name="Wedrychowicz H."/>
        </authorList>
    </citation>
    <scope>NUCLEOTIDE SEQUENCE [LARGE SCALE GENOMIC DNA]</scope>
    <source>
        <strain evidence="1 2">DSM 17918</strain>
    </source>
</reference>
<dbReference type="EMBL" id="FQVH01000042">
    <property type="protein sequence ID" value="SHF74740.1"/>
    <property type="molecule type" value="Genomic_DNA"/>
</dbReference>
<organism evidence="1 2">
    <name type="scientific">Caldanaerobius fijiensis DSM 17918</name>
    <dbReference type="NCBI Taxonomy" id="1121256"/>
    <lineage>
        <taxon>Bacteria</taxon>
        <taxon>Bacillati</taxon>
        <taxon>Bacillota</taxon>
        <taxon>Clostridia</taxon>
        <taxon>Thermoanaerobacterales</taxon>
        <taxon>Thermoanaerobacteraceae</taxon>
        <taxon>Caldanaerobius</taxon>
    </lineage>
</organism>